<dbReference type="InterPro" id="IPR004268">
    <property type="entry name" value="MurJ"/>
</dbReference>
<feature type="transmembrane region" description="Helical" evidence="10">
    <location>
        <begin position="457"/>
        <end position="476"/>
    </location>
</feature>
<dbReference type="PANTHER" id="PTHR47019:SF1">
    <property type="entry name" value="LIPID II FLIPPASE MURJ"/>
    <property type="match status" value="1"/>
</dbReference>
<feature type="transmembrane region" description="Helical" evidence="10">
    <location>
        <begin position="124"/>
        <end position="152"/>
    </location>
</feature>
<evidence type="ECO:0000256" key="10">
    <source>
        <dbReference type="HAMAP-Rule" id="MF_02078"/>
    </source>
</evidence>
<feature type="transmembrane region" description="Helical" evidence="10">
    <location>
        <begin position="526"/>
        <end position="548"/>
    </location>
</feature>
<dbReference type="HAMAP" id="MF_02078">
    <property type="entry name" value="MurJ_MviN"/>
    <property type="match status" value="1"/>
</dbReference>
<protein>
    <recommendedName>
        <fullName evidence="10">Probable lipid II flippase MurJ</fullName>
    </recommendedName>
</protein>
<keyword evidence="3 10" id="KW-0812">Transmembrane</keyword>
<dbReference type="GO" id="GO:0009252">
    <property type="term" value="P:peptidoglycan biosynthetic process"/>
    <property type="evidence" value="ECO:0007669"/>
    <property type="project" value="UniProtKB-UniRule"/>
</dbReference>
<evidence type="ECO:0000256" key="11">
    <source>
        <dbReference type="PIRNR" id="PIRNR002869"/>
    </source>
</evidence>
<dbReference type="GO" id="GO:0034204">
    <property type="term" value="P:lipid translocation"/>
    <property type="evidence" value="ECO:0007669"/>
    <property type="project" value="TreeGrafter"/>
</dbReference>
<keyword evidence="6 10" id="KW-1133">Transmembrane helix</keyword>
<accession>A0A2L0EUY8</accession>
<evidence type="ECO:0000256" key="5">
    <source>
        <dbReference type="ARBA" id="ARBA00022984"/>
    </source>
</evidence>
<dbReference type="GO" id="GO:0005886">
    <property type="term" value="C:plasma membrane"/>
    <property type="evidence" value="ECO:0007669"/>
    <property type="project" value="UniProtKB-SubCell"/>
</dbReference>
<dbReference type="NCBIfam" id="TIGR01695">
    <property type="entry name" value="murJ_mviN"/>
    <property type="match status" value="1"/>
</dbReference>
<sequence>MPTDPDPRAAAHAATTPATAALVASDPAAGAPAGASAPAAGSEAASAARSSAMVTAGIVLSRLVGLIRQRVTAHFFGTSEIADVLAAAFRAGNITQNLLGEGTLSATFIPVYARLRASGEPRRAAHFALSALGLLLVAAAAASALGVVAAPWLSFLIAAGFDEEKLASTTRIVRIIFPMTGLLVLSAWGLGVLNAHRRFFLPYAAPVAWSAAQIAGLLACGAWLGMRGEPLAEALAWSAFGGAALQLALLLPSARSLLGGLQPRFDARDPSVREAGAKLPAALLGRGIIQVSGLVDTLLVSFLGAGANAAFNYAQTIYLLPMSVLGTGEAAVALPEMARDTAEANVARRNEALSRRLGASLARITVLTVPTTAVFMVLGGELITLLLQTGTFDRASTARVEPLVCAYGLALLGNASGRVLITTCFALGDTRTPARYAAYRVLVSTGLALLLMQRLDVLGVVLGAVAAGWVEAIALAYRVRREIGGLGLDQIRIGRVAALTAASVGAGVALRAALPDALAATPWGAALVLSACGGAFAIAAPALGLFSLRSLLRRR</sequence>
<feature type="transmembrane region" description="Helical" evidence="10">
    <location>
        <begin position="200"/>
        <end position="224"/>
    </location>
</feature>
<comment type="pathway">
    <text evidence="10">Cell wall biogenesis; peptidoglycan biosynthesis.</text>
</comment>
<dbReference type="InterPro" id="IPR051050">
    <property type="entry name" value="Lipid_II_flippase_MurJ/MviN"/>
</dbReference>
<keyword evidence="4 10" id="KW-0133">Cell shape</keyword>
<gene>
    <name evidence="12" type="primary">mviN</name>
    <name evidence="10" type="synonym">murJ</name>
    <name evidence="12" type="ORF">SOCE26_045570</name>
</gene>
<dbReference type="PRINTS" id="PR01806">
    <property type="entry name" value="VIRFACTRMVIN"/>
</dbReference>
<dbReference type="UniPathway" id="UPA00219"/>
<name>A0A2L0EUY8_SORCE</name>
<keyword evidence="2 10" id="KW-1003">Cell membrane</keyword>
<organism evidence="12 13">
    <name type="scientific">Sorangium cellulosum</name>
    <name type="common">Polyangium cellulosum</name>
    <dbReference type="NCBI Taxonomy" id="56"/>
    <lineage>
        <taxon>Bacteria</taxon>
        <taxon>Pseudomonadati</taxon>
        <taxon>Myxococcota</taxon>
        <taxon>Polyangia</taxon>
        <taxon>Polyangiales</taxon>
        <taxon>Polyangiaceae</taxon>
        <taxon>Sorangium</taxon>
    </lineage>
</organism>
<evidence type="ECO:0000256" key="4">
    <source>
        <dbReference type="ARBA" id="ARBA00022960"/>
    </source>
</evidence>
<comment type="similarity">
    <text evidence="9 10 11">Belongs to the MurJ/MviN family.</text>
</comment>
<evidence type="ECO:0000256" key="6">
    <source>
        <dbReference type="ARBA" id="ARBA00022989"/>
    </source>
</evidence>
<evidence type="ECO:0000256" key="9">
    <source>
        <dbReference type="ARBA" id="ARBA00061532"/>
    </source>
</evidence>
<evidence type="ECO:0000256" key="7">
    <source>
        <dbReference type="ARBA" id="ARBA00023136"/>
    </source>
</evidence>
<feature type="transmembrane region" description="Helical" evidence="10">
    <location>
        <begin position="364"/>
        <end position="387"/>
    </location>
</feature>
<dbReference type="PANTHER" id="PTHR47019">
    <property type="entry name" value="LIPID II FLIPPASE MURJ"/>
    <property type="match status" value="1"/>
</dbReference>
<proteinExistence type="inferred from homology"/>
<dbReference type="Proteomes" id="UP000238348">
    <property type="component" value="Chromosome"/>
</dbReference>
<keyword evidence="10 11" id="KW-0961">Cell wall biogenesis/degradation</keyword>
<dbReference type="Pfam" id="PF03023">
    <property type="entry name" value="MurJ"/>
    <property type="match status" value="1"/>
</dbReference>
<keyword evidence="10 11" id="KW-0813">Transport</keyword>
<evidence type="ECO:0000313" key="13">
    <source>
        <dbReference type="Proteomes" id="UP000238348"/>
    </source>
</evidence>
<dbReference type="RefSeq" id="WP_104981833.1">
    <property type="nucleotide sequence ID" value="NZ_CP012673.1"/>
</dbReference>
<dbReference type="GO" id="GO:0015648">
    <property type="term" value="F:lipid-linked peptidoglycan transporter activity"/>
    <property type="evidence" value="ECO:0007669"/>
    <property type="project" value="UniProtKB-UniRule"/>
</dbReference>
<evidence type="ECO:0000256" key="1">
    <source>
        <dbReference type="ARBA" id="ARBA00004651"/>
    </source>
</evidence>
<dbReference type="OrthoDB" id="9786339at2"/>
<dbReference type="PIRSF" id="PIRSF002869">
    <property type="entry name" value="MviN"/>
    <property type="match status" value="1"/>
</dbReference>
<evidence type="ECO:0000256" key="3">
    <source>
        <dbReference type="ARBA" id="ARBA00022692"/>
    </source>
</evidence>
<feature type="transmembrane region" description="Helical" evidence="10">
    <location>
        <begin position="236"/>
        <end position="258"/>
    </location>
</feature>
<keyword evidence="7 10" id="KW-0472">Membrane</keyword>
<keyword evidence="5 10" id="KW-0573">Peptidoglycan synthesis</keyword>
<evidence type="ECO:0000256" key="2">
    <source>
        <dbReference type="ARBA" id="ARBA00022475"/>
    </source>
</evidence>
<evidence type="ECO:0000256" key="8">
    <source>
        <dbReference type="ARBA" id="ARBA00060041"/>
    </source>
</evidence>
<dbReference type="AlphaFoldDB" id="A0A2L0EUY8"/>
<comment type="function">
    <text evidence="8 10 11">Involved in peptidoglycan biosynthesis. Transports lipid-linked peptidoglycan precursors from the inner to the outer leaflet of the cytoplasmic membrane.</text>
</comment>
<comment type="caution">
    <text evidence="10">Lacks conserved residue(s) required for the propagation of feature annotation.</text>
</comment>
<reference evidence="12 13" key="1">
    <citation type="submission" date="2015-09" db="EMBL/GenBank/DDBJ databases">
        <title>Sorangium comparison.</title>
        <authorList>
            <person name="Zaburannyi N."/>
            <person name="Bunk B."/>
            <person name="Overmann J."/>
            <person name="Mueller R."/>
        </authorList>
    </citation>
    <scope>NUCLEOTIDE SEQUENCE [LARGE SCALE GENOMIC DNA]</scope>
    <source>
        <strain evidence="12 13">So ce26</strain>
    </source>
</reference>
<feature type="transmembrane region" description="Helical" evidence="10">
    <location>
        <begin position="496"/>
        <end position="514"/>
    </location>
</feature>
<dbReference type="CDD" id="cd13123">
    <property type="entry name" value="MATE_MurJ_like"/>
    <property type="match status" value="1"/>
</dbReference>
<dbReference type="EMBL" id="CP012673">
    <property type="protein sequence ID" value="AUX43116.1"/>
    <property type="molecule type" value="Genomic_DNA"/>
</dbReference>
<evidence type="ECO:0000313" key="12">
    <source>
        <dbReference type="EMBL" id="AUX43116.1"/>
    </source>
</evidence>
<dbReference type="GO" id="GO:0008360">
    <property type="term" value="P:regulation of cell shape"/>
    <property type="evidence" value="ECO:0007669"/>
    <property type="project" value="UniProtKB-UniRule"/>
</dbReference>
<comment type="subcellular location">
    <subcellularLocation>
        <location evidence="1 10">Cell membrane</location>
        <topology evidence="1 10">Multi-pass membrane protein</topology>
    </subcellularLocation>
</comment>
<dbReference type="GO" id="GO:0071555">
    <property type="term" value="P:cell wall organization"/>
    <property type="evidence" value="ECO:0007669"/>
    <property type="project" value="UniProtKB-UniRule"/>
</dbReference>
<feature type="transmembrane region" description="Helical" evidence="10">
    <location>
        <begin position="172"/>
        <end position="193"/>
    </location>
</feature>